<feature type="non-terminal residue" evidence="3">
    <location>
        <position position="1"/>
    </location>
</feature>
<protein>
    <recommendedName>
        <fullName evidence="4">Tetratricopeptide repeat protein</fullName>
    </recommendedName>
</protein>
<reference evidence="3" key="1">
    <citation type="submission" date="2018-05" db="EMBL/GenBank/DDBJ databases">
        <authorList>
            <person name="Lanie J.A."/>
            <person name="Ng W.-L."/>
            <person name="Kazmierczak K.M."/>
            <person name="Andrzejewski T.M."/>
            <person name="Davidsen T.M."/>
            <person name="Wayne K.J."/>
            <person name="Tettelin H."/>
            <person name="Glass J.I."/>
            <person name="Rusch D."/>
            <person name="Podicherti R."/>
            <person name="Tsui H.-C.T."/>
            <person name="Winkler M.E."/>
        </authorList>
    </citation>
    <scope>NUCLEOTIDE SEQUENCE</scope>
</reference>
<dbReference type="InterPro" id="IPR051685">
    <property type="entry name" value="Ycf3/AcsC/BcsC/TPR_MFPF"/>
</dbReference>
<evidence type="ECO:0000256" key="2">
    <source>
        <dbReference type="ARBA" id="ARBA00022803"/>
    </source>
</evidence>
<dbReference type="EMBL" id="UINC01157993">
    <property type="protein sequence ID" value="SVD55286.1"/>
    <property type="molecule type" value="Genomic_DNA"/>
</dbReference>
<dbReference type="SUPFAM" id="SSF48452">
    <property type="entry name" value="TPR-like"/>
    <property type="match status" value="1"/>
</dbReference>
<proteinExistence type="predicted"/>
<dbReference type="PANTHER" id="PTHR44943">
    <property type="entry name" value="CELLULOSE SYNTHASE OPERON PROTEIN C"/>
    <property type="match status" value="1"/>
</dbReference>
<accession>A0A382W8U2</accession>
<organism evidence="3">
    <name type="scientific">marine metagenome</name>
    <dbReference type="NCBI Taxonomy" id="408172"/>
    <lineage>
        <taxon>unclassified sequences</taxon>
        <taxon>metagenomes</taxon>
        <taxon>ecological metagenomes</taxon>
    </lineage>
</organism>
<dbReference type="Gene3D" id="1.25.40.10">
    <property type="entry name" value="Tetratricopeptide repeat domain"/>
    <property type="match status" value="2"/>
</dbReference>
<keyword evidence="1" id="KW-0677">Repeat</keyword>
<evidence type="ECO:0000313" key="3">
    <source>
        <dbReference type="EMBL" id="SVD55286.1"/>
    </source>
</evidence>
<dbReference type="AlphaFoldDB" id="A0A382W8U2"/>
<name>A0A382W8U2_9ZZZZ</name>
<dbReference type="PROSITE" id="PS50005">
    <property type="entry name" value="TPR"/>
    <property type="match status" value="3"/>
</dbReference>
<evidence type="ECO:0008006" key="4">
    <source>
        <dbReference type="Google" id="ProtNLM"/>
    </source>
</evidence>
<sequence>KKSIQILPEFAEAYCQLGFVHIKKLRNSKRAEKYLKTAEHLFQERKEFQRVKLIQQICNSSDLPLDKNKAAEDWLKEGLRLQQLGLNQGAVDAYKIAISFKRDFLDAYYNMGIAYGSLEETGVDVLDHALGALKQSVRLNAGFIHGYIALGAAYIRKEEYENALDVLNRAILIDSKDPNAHYYIGVAFRATKDFEKAATSLHNSALLKPDSLQTQYFLGLVLIDCEKFQGACDAFNEALRIKPDFAEGHYMLGYVYLEKLFDVGKGVYHLTKAEKLYVK</sequence>
<dbReference type="InterPro" id="IPR011990">
    <property type="entry name" value="TPR-like_helical_dom_sf"/>
</dbReference>
<feature type="non-terminal residue" evidence="3">
    <location>
        <position position="279"/>
    </location>
</feature>
<dbReference type="Pfam" id="PF13414">
    <property type="entry name" value="TPR_11"/>
    <property type="match status" value="2"/>
</dbReference>
<dbReference type="SMART" id="SM00028">
    <property type="entry name" value="TPR"/>
    <property type="match status" value="6"/>
</dbReference>
<gene>
    <name evidence="3" type="ORF">METZ01_LOCUS408140</name>
</gene>
<keyword evidence="2" id="KW-0802">TPR repeat</keyword>
<dbReference type="PANTHER" id="PTHR44943:SF8">
    <property type="entry name" value="TPR REPEAT-CONTAINING PROTEIN MJ0263"/>
    <property type="match status" value="1"/>
</dbReference>
<evidence type="ECO:0000256" key="1">
    <source>
        <dbReference type="ARBA" id="ARBA00022737"/>
    </source>
</evidence>
<dbReference type="InterPro" id="IPR019734">
    <property type="entry name" value="TPR_rpt"/>
</dbReference>